<evidence type="ECO:0000256" key="1">
    <source>
        <dbReference type="ARBA" id="ARBA00022723"/>
    </source>
</evidence>
<dbReference type="FunCoup" id="A2EY84">
    <property type="interactions" value="1"/>
</dbReference>
<dbReference type="VEuPathDB" id="TrichDB:TVAG_030450"/>
<dbReference type="GO" id="GO:0008270">
    <property type="term" value="F:zinc ion binding"/>
    <property type="evidence" value="ECO:0007669"/>
    <property type="project" value="UniProtKB-KW"/>
</dbReference>
<dbReference type="EMBL" id="DS113538">
    <property type="protein sequence ID" value="EAY02372.1"/>
    <property type="molecule type" value="Genomic_DNA"/>
</dbReference>
<dbReference type="PROSITE" id="PS00028">
    <property type="entry name" value="ZINC_FINGER_C2H2_1"/>
    <property type="match status" value="1"/>
</dbReference>
<keyword evidence="3" id="KW-0862">Zinc</keyword>
<dbReference type="PANTHER" id="PTHR13267:SF3">
    <property type="entry name" value="ZINC FINGER PROTEIN 277"/>
    <property type="match status" value="1"/>
</dbReference>
<dbReference type="InterPro" id="IPR013087">
    <property type="entry name" value="Znf_C2H2_type"/>
</dbReference>
<dbReference type="Proteomes" id="UP000001542">
    <property type="component" value="Unassembled WGS sequence"/>
</dbReference>
<dbReference type="PANTHER" id="PTHR13267">
    <property type="entry name" value="ZINC FINGER PROTEIN 277"/>
    <property type="match status" value="1"/>
</dbReference>
<dbReference type="InterPro" id="IPR036236">
    <property type="entry name" value="Znf_C2H2_sf"/>
</dbReference>
<evidence type="ECO:0000256" key="3">
    <source>
        <dbReference type="ARBA" id="ARBA00022833"/>
    </source>
</evidence>
<protein>
    <recommendedName>
        <fullName evidence="5">C2H2-type domain-containing protein</fullName>
    </recommendedName>
</protein>
<evidence type="ECO:0000313" key="7">
    <source>
        <dbReference type="Proteomes" id="UP000001542"/>
    </source>
</evidence>
<dbReference type="SMART" id="SM00355">
    <property type="entry name" value="ZnF_C2H2"/>
    <property type="match status" value="3"/>
</dbReference>
<evidence type="ECO:0000313" key="6">
    <source>
        <dbReference type="EMBL" id="EAY02372.1"/>
    </source>
</evidence>
<organism evidence="6 7">
    <name type="scientific">Trichomonas vaginalis (strain ATCC PRA-98 / G3)</name>
    <dbReference type="NCBI Taxonomy" id="412133"/>
    <lineage>
        <taxon>Eukaryota</taxon>
        <taxon>Metamonada</taxon>
        <taxon>Parabasalia</taxon>
        <taxon>Trichomonadida</taxon>
        <taxon>Trichomonadidae</taxon>
        <taxon>Trichomonas</taxon>
    </lineage>
</organism>
<reference evidence="6" key="1">
    <citation type="submission" date="2006-10" db="EMBL/GenBank/DDBJ databases">
        <authorList>
            <person name="Amadeo P."/>
            <person name="Zhao Q."/>
            <person name="Wortman J."/>
            <person name="Fraser-Liggett C."/>
            <person name="Carlton J."/>
        </authorList>
    </citation>
    <scope>NUCLEOTIDE SEQUENCE</scope>
    <source>
        <strain evidence="6">G3</strain>
    </source>
</reference>
<dbReference type="InterPro" id="IPR041661">
    <property type="entry name" value="ZN622/Rei1/Reh1_Znf-C2H2"/>
</dbReference>
<dbReference type="InterPro" id="IPR040048">
    <property type="entry name" value="ZNF277"/>
</dbReference>
<evidence type="ECO:0000256" key="2">
    <source>
        <dbReference type="ARBA" id="ARBA00022771"/>
    </source>
</evidence>
<dbReference type="OrthoDB" id="7848332at2759"/>
<dbReference type="InParanoid" id="A2EY84"/>
<dbReference type="AlphaFoldDB" id="A2EY84"/>
<dbReference type="RefSeq" id="XP_001330633.1">
    <property type="nucleotide sequence ID" value="XM_001330597.1"/>
</dbReference>
<proteinExistence type="inferred from homology"/>
<name>A2EY84_TRIV3</name>
<evidence type="ECO:0000256" key="4">
    <source>
        <dbReference type="ARBA" id="ARBA00034119"/>
    </source>
</evidence>
<keyword evidence="7" id="KW-1185">Reference proteome</keyword>
<feature type="domain" description="C2H2-type" evidence="5">
    <location>
        <begin position="177"/>
        <end position="199"/>
    </location>
</feature>
<dbReference type="VEuPathDB" id="TrichDB:TVAGG3_0868540"/>
<dbReference type="SUPFAM" id="SSF57667">
    <property type="entry name" value="beta-beta-alpha zinc fingers"/>
    <property type="match status" value="3"/>
</dbReference>
<gene>
    <name evidence="6" type="ORF">TVAG_030450</name>
</gene>
<dbReference type="KEGG" id="tva:4760209"/>
<comment type="similarity">
    <text evidence="4">Belongs to the ZNF277 family.</text>
</comment>
<reference evidence="6" key="2">
    <citation type="journal article" date="2007" name="Science">
        <title>Draft genome sequence of the sexually transmitted pathogen Trichomonas vaginalis.</title>
        <authorList>
            <person name="Carlton J.M."/>
            <person name="Hirt R.P."/>
            <person name="Silva J.C."/>
            <person name="Delcher A.L."/>
            <person name="Schatz M."/>
            <person name="Zhao Q."/>
            <person name="Wortman J.R."/>
            <person name="Bidwell S.L."/>
            <person name="Alsmark U.C.M."/>
            <person name="Besteiro S."/>
            <person name="Sicheritz-Ponten T."/>
            <person name="Noel C.J."/>
            <person name="Dacks J.B."/>
            <person name="Foster P.G."/>
            <person name="Simillion C."/>
            <person name="Van de Peer Y."/>
            <person name="Miranda-Saavedra D."/>
            <person name="Barton G.J."/>
            <person name="Westrop G.D."/>
            <person name="Mueller S."/>
            <person name="Dessi D."/>
            <person name="Fiori P.L."/>
            <person name="Ren Q."/>
            <person name="Paulsen I."/>
            <person name="Zhang H."/>
            <person name="Bastida-Corcuera F.D."/>
            <person name="Simoes-Barbosa A."/>
            <person name="Brown M.T."/>
            <person name="Hayes R.D."/>
            <person name="Mukherjee M."/>
            <person name="Okumura C.Y."/>
            <person name="Schneider R."/>
            <person name="Smith A.J."/>
            <person name="Vanacova S."/>
            <person name="Villalvazo M."/>
            <person name="Haas B.J."/>
            <person name="Pertea M."/>
            <person name="Feldblyum T.V."/>
            <person name="Utterback T.R."/>
            <person name="Shu C.L."/>
            <person name="Osoegawa K."/>
            <person name="de Jong P.J."/>
            <person name="Hrdy I."/>
            <person name="Horvathova L."/>
            <person name="Zubacova Z."/>
            <person name="Dolezal P."/>
            <person name="Malik S.B."/>
            <person name="Logsdon J.M. Jr."/>
            <person name="Henze K."/>
            <person name="Gupta A."/>
            <person name="Wang C.C."/>
            <person name="Dunne R.L."/>
            <person name="Upcroft J.A."/>
            <person name="Upcroft P."/>
            <person name="White O."/>
            <person name="Salzberg S.L."/>
            <person name="Tang P."/>
            <person name="Chiu C.-H."/>
            <person name="Lee Y.-S."/>
            <person name="Embley T.M."/>
            <person name="Coombs G.H."/>
            <person name="Mottram J.C."/>
            <person name="Tachezy J."/>
            <person name="Fraser-Liggett C.M."/>
            <person name="Johnson P.J."/>
        </authorList>
    </citation>
    <scope>NUCLEOTIDE SEQUENCE [LARGE SCALE GENOMIC DNA]</scope>
    <source>
        <strain evidence="6">G3</strain>
    </source>
</reference>
<dbReference type="STRING" id="5722.A2EY84"/>
<keyword evidence="1" id="KW-0479">Metal-binding</keyword>
<sequence>MDETDQFTNDINSSINIYGPNDTFKCIFCTYESENAAKCLYHLKEQHNFVFQKIKYIPLLPLYLDHWRIHAPPLINITIDGKNYNTIDITNEEDIEIRKSLHQMRLENIMIEHEQERTIPNKDINCLFCPSTFNGTWHEYLQWLFEEHQFNPGRPSNLVYIPHLIQYLKNQLDNNICIFCGVQLPNQRTLRSHLRKKKHMKIPSDPIFDKYYMINYLEMDGKPDITDDDDDQEMEPLEDALKDVNDTEINETQCLICDSVFQTPTECLVHMHNQHHFDISLIREAYKNDFYNCVRFINYIRYLYSQKICFVCNEPVEGDYAEHYMNHKEKMPKTLPKVDGEDQLLIPVIECDPLLTTIENNDVFDE</sequence>
<evidence type="ECO:0000259" key="5">
    <source>
        <dbReference type="PROSITE" id="PS00028"/>
    </source>
</evidence>
<keyword evidence="2" id="KW-0863">Zinc-finger</keyword>
<dbReference type="eggNOG" id="KOG2482">
    <property type="taxonomic scope" value="Eukaryota"/>
</dbReference>
<accession>A2EY84</accession>
<dbReference type="Pfam" id="PF12756">
    <property type="entry name" value="zf-C2H2_2"/>
    <property type="match status" value="3"/>
</dbReference>